<evidence type="ECO:0000313" key="1">
    <source>
        <dbReference type="EMBL" id="EYF00266.1"/>
    </source>
</evidence>
<dbReference type="AlphaFoldDB" id="A0A017SVD3"/>
<dbReference type="Proteomes" id="UP000019678">
    <property type="component" value="Unassembled WGS sequence"/>
</dbReference>
<reference evidence="1 2" key="1">
    <citation type="submission" date="2013-05" db="EMBL/GenBank/DDBJ databases">
        <title>Genome assembly of Chondromyces apiculatus DSM 436.</title>
        <authorList>
            <person name="Sharma G."/>
            <person name="Khatri I."/>
            <person name="Kaur C."/>
            <person name="Mayilraj S."/>
            <person name="Subramanian S."/>
        </authorList>
    </citation>
    <scope>NUCLEOTIDE SEQUENCE [LARGE SCALE GENOMIC DNA]</scope>
    <source>
        <strain evidence="1 2">DSM 436</strain>
    </source>
</reference>
<comment type="caution">
    <text evidence="1">The sequence shown here is derived from an EMBL/GenBank/DDBJ whole genome shotgun (WGS) entry which is preliminary data.</text>
</comment>
<organism evidence="1 2">
    <name type="scientific">Chondromyces apiculatus DSM 436</name>
    <dbReference type="NCBI Taxonomy" id="1192034"/>
    <lineage>
        <taxon>Bacteria</taxon>
        <taxon>Pseudomonadati</taxon>
        <taxon>Myxococcota</taxon>
        <taxon>Polyangia</taxon>
        <taxon>Polyangiales</taxon>
        <taxon>Polyangiaceae</taxon>
        <taxon>Chondromyces</taxon>
    </lineage>
</organism>
<keyword evidence="2" id="KW-1185">Reference proteome</keyword>
<accession>A0A017SVD3</accession>
<proteinExistence type="predicted"/>
<sequence length="58" mass="6278">MTCLHPRPAAVAVRHPSPLGVTSATPRRRAGRRLLAETVIQCVGETLDRRPAVEHGRG</sequence>
<dbReference type="EMBL" id="ASRX01000119">
    <property type="protein sequence ID" value="EYF00266.1"/>
    <property type="molecule type" value="Genomic_DNA"/>
</dbReference>
<gene>
    <name evidence="1" type="ORF">CAP_0995</name>
</gene>
<dbReference type="STRING" id="1192034.CAP_0995"/>
<evidence type="ECO:0000313" key="2">
    <source>
        <dbReference type="Proteomes" id="UP000019678"/>
    </source>
</evidence>
<name>A0A017SVD3_9BACT</name>
<protein>
    <submittedName>
        <fullName evidence="1">Uncharacterized protein</fullName>
    </submittedName>
</protein>